<dbReference type="InterPro" id="IPR029058">
    <property type="entry name" value="AB_hydrolase_fold"/>
</dbReference>
<evidence type="ECO:0000259" key="1">
    <source>
        <dbReference type="Pfam" id="PF12697"/>
    </source>
</evidence>
<proteinExistence type="predicted"/>
<dbReference type="GO" id="GO:0016787">
    <property type="term" value="F:hydrolase activity"/>
    <property type="evidence" value="ECO:0007669"/>
    <property type="project" value="UniProtKB-KW"/>
</dbReference>
<protein>
    <submittedName>
        <fullName evidence="2">Alpha/beta hydrolase</fullName>
    </submittedName>
</protein>
<dbReference type="EMBL" id="JAQIOY010000002">
    <property type="protein sequence ID" value="MDA7424795.1"/>
    <property type="molecule type" value="Genomic_DNA"/>
</dbReference>
<keyword evidence="2" id="KW-0378">Hydrolase</keyword>
<dbReference type="InterPro" id="IPR050228">
    <property type="entry name" value="Carboxylesterase_BioH"/>
</dbReference>
<sequence>MTWTTQPRSEFGALCSISVGQGPSIVLIHGVGLRAEAWQRQTEALIQDYETHAVDMPGHGESLMPPGTKTLADFADAIASGIDRRTIVIGHSMGAMIALDLAHRYPDRVAGVVALNAIYQRTHKAKMTAEVRYASLHEDRTADPSATLDRWFAGVTSPERNACERWLRSVNPANYKTAYGVFARGNGPSAEALKGLQCPALFMTGAQEPNSTPQMSRAMADLAPKGRAVIVEGAAHMMPMTHPLDVNRELLAFAGRVFASDVNRQSEKG</sequence>
<name>A0ABT4XS92_9RHOB</name>
<evidence type="ECO:0000313" key="2">
    <source>
        <dbReference type="EMBL" id="MDA7424795.1"/>
    </source>
</evidence>
<reference evidence="2 3" key="1">
    <citation type="submission" date="2023-01" db="EMBL/GenBank/DDBJ databases">
        <title>Thalassococcus onchidii sp. nov., isolated from a marine invertebrate from the South China Sea.</title>
        <authorList>
            <person name="Xu S."/>
            <person name="Liu Z."/>
            <person name="Xu Y."/>
        </authorList>
    </citation>
    <scope>NUCLEOTIDE SEQUENCE [LARGE SCALE GENOMIC DNA]</scope>
    <source>
        <strain evidence="2 3">KCTC 32084</strain>
    </source>
</reference>
<accession>A0ABT4XS92</accession>
<organism evidence="2 3">
    <name type="scientific">Thalassococcus lentus</name>
    <dbReference type="NCBI Taxonomy" id="1210524"/>
    <lineage>
        <taxon>Bacteria</taxon>
        <taxon>Pseudomonadati</taxon>
        <taxon>Pseudomonadota</taxon>
        <taxon>Alphaproteobacteria</taxon>
        <taxon>Rhodobacterales</taxon>
        <taxon>Roseobacteraceae</taxon>
        <taxon>Thalassococcus</taxon>
    </lineage>
</organism>
<feature type="domain" description="AB hydrolase-1" evidence="1">
    <location>
        <begin position="25"/>
        <end position="247"/>
    </location>
</feature>
<comment type="caution">
    <text evidence="2">The sequence shown here is derived from an EMBL/GenBank/DDBJ whole genome shotgun (WGS) entry which is preliminary data.</text>
</comment>
<gene>
    <name evidence="2" type="ORF">PFY00_08670</name>
</gene>
<dbReference type="SUPFAM" id="SSF53474">
    <property type="entry name" value="alpha/beta-Hydrolases"/>
    <property type="match status" value="1"/>
</dbReference>
<dbReference type="Gene3D" id="3.40.50.1820">
    <property type="entry name" value="alpha/beta hydrolase"/>
    <property type="match status" value="1"/>
</dbReference>
<dbReference type="PANTHER" id="PTHR43194:SF5">
    <property type="entry name" value="PIMELOYL-[ACYL-CARRIER PROTEIN] METHYL ESTER ESTERASE"/>
    <property type="match status" value="1"/>
</dbReference>
<dbReference type="InterPro" id="IPR000073">
    <property type="entry name" value="AB_hydrolase_1"/>
</dbReference>
<dbReference type="Proteomes" id="UP001210720">
    <property type="component" value="Unassembled WGS sequence"/>
</dbReference>
<keyword evidence="3" id="KW-1185">Reference proteome</keyword>
<dbReference type="RefSeq" id="WP_271432134.1">
    <property type="nucleotide sequence ID" value="NZ_JAQIOY010000002.1"/>
</dbReference>
<dbReference type="PANTHER" id="PTHR43194">
    <property type="entry name" value="HYDROLASE ALPHA/BETA FOLD FAMILY"/>
    <property type="match status" value="1"/>
</dbReference>
<dbReference type="Pfam" id="PF12697">
    <property type="entry name" value="Abhydrolase_6"/>
    <property type="match status" value="1"/>
</dbReference>
<evidence type="ECO:0000313" key="3">
    <source>
        <dbReference type="Proteomes" id="UP001210720"/>
    </source>
</evidence>